<keyword evidence="2" id="KW-1185">Reference proteome</keyword>
<dbReference type="EMBL" id="CP108133">
    <property type="protein sequence ID" value="WTP47953.1"/>
    <property type="molecule type" value="Genomic_DNA"/>
</dbReference>
<evidence type="ECO:0000313" key="2">
    <source>
        <dbReference type="Proteomes" id="UP001432166"/>
    </source>
</evidence>
<reference evidence="1" key="1">
    <citation type="submission" date="2022-10" db="EMBL/GenBank/DDBJ databases">
        <title>The complete genomes of actinobacterial strains from the NBC collection.</title>
        <authorList>
            <person name="Joergensen T.S."/>
            <person name="Alvarez Arevalo M."/>
            <person name="Sterndorff E.B."/>
            <person name="Faurdal D."/>
            <person name="Vuksanovic O."/>
            <person name="Mourched A.-S."/>
            <person name="Charusanti P."/>
            <person name="Shaw S."/>
            <person name="Blin K."/>
            <person name="Weber T."/>
        </authorList>
    </citation>
    <scope>NUCLEOTIDE SEQUENCE</scope>
    <source>
        <strain evidence="1">NBC_00189</strain>
    </source>
</reference>
<evidence type="ECO:0000313" key="1">
    <source>
        <dbReference type="EMBL" id="WTP47953.1"/>
    </source>
</evidence>
<organism evidence="1 2">
    <name type="scientific">Streptomyces tauricus</name>
    <dbReference type="NCBI Taxonomy" id="68274"/>
    <lineage>
        <taxon>Bacteria</taxon>
        <taxon>Bacillati</taxon>
        <taxon>Actinomycetota</taxon>
        <taxon>Actinomycetes</taxon>
        <taxon>Kitasatosporales</taxon>
        <taxon>Streptomycetaceae</taxon>
        <taxon>Streptomyces</taxon>
        <taxon>Streptomyces aurantiacus group</taxon>
    </lineage>
</organism>
<accession>A0ABZ1JDY0</accession>
<gene>
    <name evidence="1" type="ORF">OG288_06255</name>
</gene>
<sequence>MLRREEFMEAARASGVSQGAVDEILRCLRPCVVINRDKVGEQVGRWEREEEMVVFVDCAALPDRHLDLGLGLPGSGSLVLDPGASPRWLPGSYAAELTESEDGGELHAYAAWTLAEWYTYIEDSEHPATMHPALEQAMAEYRRCHGPMELLDTGYCAPDRSLQLGGAMLVFASAGPLELEMIDLDDDWDWKFTDEIVREASFWRLFAHLHHDSGFEYLWMVHREDTAVERYDEIVWMEHLE</sequence>
<name>A0ABZ1JDY0_9ACTN</name>
<dbReference type="Proteomes" id="UP001432166">
    <property type="component" value="Chromosome"/>
</dbReference>
<dbReference type="RefSeq" id="WP_328936894.1">
    <property type="nucleotide sequence ID" value="NZ_CP108133.1"/>
</dbReference>
<protein>
    <recommendedName>
        <fullName evidence="3">DUF1963 domain-containing protein</fullName>
    </recommendedName>
</protein>
<proteinExistence type="predicted"/>
<evidence type="ECO:0008006" key="3">
    <source>
        <dbReference type="Google" id="ProtNLM"/>
    </source>
</evidence>